<dbReference type="STRING" id="3075.A0A087SIX3"/>
<dbReference type="RefSeq" id="XP_011398573.1">
    <property type="nucleotide sequence ID" value="XM_011400271.1"/>
</dbReference>
<dbReference type="GO" id="GO:0016593">
    <property type="term" value="C:Cdc73/Paf1 complex"/>
    <property type="evidence" value="ECO:0007669"/>
    <property type="project" value="TreeGrafter"/>
</dbReference>
<dbReference type="InterPro" id="IPR020472">
    <property type="entry name" value="WD40_PAC1"/>
</dbReference>
<feature type="repeat" description="WD" evidence="3">
    <location>
        <begin position="209"/>
        <end position="250"/>
    </location>
</feature>
<evidence type="ECO:0000256" key="1">
    <source>
        <dbReference type="ARBA" id="ARBA00022574"/>
    </source>
</evidence>
<evidence type="ECO:0000256" key="3">
    <source>
        <dbReference type="PROSITE-ProRule" id="PRU00221"/>
    </source>
</evidence>
<dbReference type="InterPro" id="IPR015943">
    <property type="entry name" value="WD40/YVTN_repeat-like_dom_sf"/>
</dbReference>
<dbReference type="SUPFAM" id="SSF50978">
    <property type="entry name" value="WD40 repeat-like"/>
    <property type="match status" value="1"/>
</dbReference>
<keyword evidence="5" id="KW-1185">Reference proteome</keyword>
<dbReference type="KEGG" id="apro:F751_2519"/>
<dbReference type="InterPro" id="IPR019775">
    <property type="entry name" value="WD40_repeat_CS"/>
</dbReference>
<dbReference type="PRINTS" id="PR00320">
    <property type="entry name" value="GPROTEINBRPT"/>
</dbReference>
<sequence>MRLTLHQKLEAAHDDSVWAAHWSPTENLLATGSVDESVKLWQDSGEGLEQKHHLLGLELGVVSVAIDGTGQYGAASSMDSTINVWSQADYSSAARFKLPPAEAWSVAWLPPSSDGRLTLAVAGGSSNTVSLLDVVAASPDGRLVAAGAMDGGVALFDTATGRLLSSLAGHAKAVRGLAFTPDSRHLLTACDDLHANLYDVGQAALVESFAAHESWVLSVAVHPDGSAAITGSSDAKVRLWDLSTRTLAQTVADAHADQVWSVAFRGDGARVASASDDHSVCVFDFQ</sequence>
<dbReference type="PROSITE" id="PS50294">
    <property type="entry name" value="WD_REPEATS_REGION"/>
    <property type="match status" value="4"/>
</dbReference>
<dbReference type="AlphaFoldDB" id="A0A087SIX3"/>
<name>A0A087SIX3_AUXPR</name>
<keyword evidence="1 3" id="KW-0853">WD repeat</keyword>
<keyword evidence="2" id="KW-0677">Repeat</keyword>
<dbReference type="PANTHER" id="PTHR44090">
    <property type="entry name" value="WD REPEAT-CONTAINING PROTEIN 61"/>
    <property type="match status" value="1"/>
</dbReference>
<feature type="repeat" description="WD" evidence="3">
    <location>
        <begin position="10"/>
        <end position="42"/>
    </location>
</feature>
<evidence type="ECO:0000313" key="4">
    <source>
        <dbReference type="EMBL" id="KFM25677.1"/>
    </source>
</evidence>
<proteinExistence type="predicted"/>
<dbReference type="InterPro" id="IPR001680">
    <property type="entry name" value="WD40_rpt"/>
</dbReference>
<feature type="repeat" description="WD" evidence="3">
    <location>
        <begin position="167"/>
        <end position="208"/>
    </location>
</feature>
<dbReference type="Pfam" id="PF00400">
    <property type="entry name" value="WD40"/>
    <property type="match status" value="6"/>
</dbReference>
<dbReference type="InterPro" id="IPR036322">
    <property type="entry name" value="WD40_repeat_dom_sf"/>
</dbReference>
<dbReference type="SMART" id="SM00320">
    <property type="entry name" value="WD40"/>
    <property type="match status" value="6"/>
</dbReference>
<reference evidence="4 5" key="1">
    <citation type="journal article" date="2014" name="BMC Genomics">
        <title>Oil accumulation mechanisms of the oleaginous microalga Chlorella protothecoides revealed through its genome, transcriptomes, and proteomes.</title>
        <authorList>
            <person name="Gao C."/>
            <person name="Wang Y."/>
            <person name="Shen Y."/>
            <person name="Yan D."/>
            <person name="He X."/>
            <person name="Dai J."/>
            <person name="Wu Q."/>
        </authorList>
    </citation>
    <scope>NUCLEOTIDE SEQUENCE [LARGE SCALE GENOMIC DNA]</scope>
    <source>
        <strain evidence="4 5">0710</strain>
    </source>
</reference>
<dbReference type="GeneID" id="23613910"/>
<dbReference type="PROSITE" id="PS50082">
    <property type="entry name" value="WD_REPEATS_2"/>
    <property type="match status" value="4"/>
</dbReference>
<gene>
    <name evidence="4" type="ORF">F751_2519</name>
</gene>
<dbReference type="OrthoDB" id="538223at2759"/>
<dbReference type="Gene3D" id="2.130.10.10">
    <property type="entry name" value="YVTN repeat-like/Quinoprotein amine dehydrogenase"/>
    <property type="match status" value="1"/>
</dbReference>
<evidence type="ECO:0000313" key="5">
    <source>
        <dbReference type="Proteomes" id="UP000028924"/>
    </source>
</evidence>
<evidence type="ECO:0000256" key="2">
    <source>
        <dbReference type="ARBA" id="ARBA00022737"/>
    </source>
</evidence>
<dbReference type="Proteomes" id="UP000028924">
    <property type="component" value="Unassembled WGS sequence"/>
</dbReference>
<dbReference type="CDD" id="cd00200">
    <property type="entry name" value="WD40"/>
    <property type="match status" value="1"/>
</dbReference>
<dbReference type="EMBL" id="KL662122">
    <property type="protein sequence ID" value="KFM25677.1"/>
    <property type="molecule type" value="Genomic_DNA"/>
</dbReference>
<feature type="repeat" description="WD" evidence="3">
    <location>
        <begin position="252"/>
        <end position="286"/>
    </location>
</feature>
<accession>A0A087SIX3</accession>
<organism evidence="4 5">
    <name type="scientific">Auxenochlorella protothecoides</name>
    <name type="common">Green microalga</name>
    <name type="synonym">Chlorella protothecoides</name>
    <dbReference type="NCBI Taxonomy" id="3075"/>
    <lineage>
        <taxon>Eukaryota</taxon>
        <taxon>Viridiplantae</taxon>
        <taxon>Chlorophyta</taxon>
        <taxon>core chlorophytes</taxon>
        <taxon>Trebouxiophyceae</taxon>
        <taxon>Chlorellales</taxon>
        <taxon>Chlorellaceae</taxon>
        <taxon>Auxenochlorella</taxon>
    </lineage>
</organism>
<dbReference type="InterPro" id="IPR051510">
    <property type="entry name" value="SKI8"/>
</dbReference>
<dbReference type="eggNOG" id="KOG4155">
    <property type="taxonomic scope" value="Eukaryota"/>
</dbReference>
<dbReference type="PROSITE" id="PS00678">
    <property type="entry name" value="WD_REPEATS_1"/>
    <property type="match status" value="1"/>
</dbReference>
<dbReference type="PANTHER" id="PTHR44090:SF1">
    <property type="entry name" value="SUPERKILLER COMPLEX PROTEIN 8"/>
    <property type="match status" value="1"/>
</dbReference>
<protein>
    <submittedName>
        <fullName evidence="4">WD repeat-containing protein 61</fullName>
    </submittedName>
</protein>